<comment type="similarity">
    <text evidence="1">Belongs to the sigma-70 factor family. ECF subfamily.</text>
</comment>
<dbReference type="InterPro" id="IPR036388">
    <property type="entry name" value="WH-like_DNA-bd_sf"/>
</dbReference>
<dbReference type="InterPro" id="IPR007627">
    <property type="entry name" value="RNA_pol_sigma70_r2"/>
</dbReference>
<dbReference type="SUPFAM" id="SSF88659">
    <property type="entry name" value="Sigma3 and sigma4 domains of RNA polymerase sigma factors"/>
    <property type="match status" value="1"/>
</dbReference>
<dbReference type="Gene3D" id="1.10.1740.10">
    <property type="match status" value="1"/>
</dbReference>
<comment type="caution">
    <text evidence="7">The sequence shown here is derived from an EMBL/GenBank/DDBJ whole genome shotgun (WGS) entry which is preliminary data.</text>
</comment>
<dbReference type="NCBIfam" id="TIGR02937">
    <property type="entry name" value="sigma70-ECF"/>
    <property type="match status" value="1"/>
</dbReference>
<accession>A0ABS5VWQ5</accession>
<proteinExistence type="inferred from homology"/>
<dbReference type="InterPro" id="IPR013325">
    <property type="entry name" value="RNA_pol_sigma_r2"/>
</dbReference>
<dbReference type="CDD" id="cd06171">
    <property type="entry name" value="Sigma70_r4"/>
    <property type="match status" value="1"/>
</dbReference>
<evidence type="ECO:0000259" key="5">
    <source>
        <dbReference type="Pfam" id="PF04542"/>
    </source>
</evidence>
<dbReference type="Pfam" id="PF04542">
    <property type="entry name" value="Sigma70_r2"/>
    <property type="match status" value="1"/>
</dbReference>
<evidence type="ECO:0000256" key="3">
    <source>
        <dbReference type="ARBA" id="ARBA00023082"/>
    </source>
</evidence>
<feature type="domain" description="RNA polymerase sigma factor 70 region 4 type 2" evidence="6">
    <location>
        <begin position="132"/>
        <end position="182"/>
    </location>
</feature>
<dbReference type="InterPro" id="IPR014284">
    <property type="entry name" value="RNA_pol_sigma-70_dom"/>
</dbReference>
<dbReference type="SUPFAM" id="SSF88946">
    <property type="entry name" value="Sigma2 domain of RNA polymerase sigma factors"/>
    <property type="match status" value="1"/>
</dbReference>
<evidence type="ECO:0000313" key="8">
    <source>
        <dbReference type="Proteomes" id="UP000772618"/>
    </source>
</evidence>
<dbReference type="Proteomes" id="UP000772618">
    <property type="component" value="Unassembled WGS sequence"/>
</dbReference>
<dbReference type="EMBL" id="JAHESD010000048">
    <property type="protein sequence ID" value="MBT1705169.1"/>
    <property type="molecule type" value="Genomic_DNA"/>
</dbReference>
<keyword evidence="8" id="KW-1185">Reference proteome</keyword>
<dbReference type="Pfam" id="PF08281">
    <property type="entry name" value="Sigma70_r4_2"/>
    <property type="match status" value="1"/>
</dbReference>
<dbReference type="Gene3D" id="1.10.10.10">
    <property type="entry name" value="Winged helix-like DNA-binding domain superfamily/Winged helix DNA-binding domain"/>
    <property type="match status" value="1"/>
</dbReference>
<feature type="domain" description="RNA polymerase sigma-70 region 2" evidence="5">
    <location>
        <begin position="29"/>
        <end position="94"/>
    </location>
</feature>
<gene>
    <name evidence="7" type="ORF">KK060_17885</name>
</gene>
<keyword evidence="4" id="KW-0804">Transcription</keyword>
<protein>
    <submittedName>
        <fullName evidence="7">Sigma-70 family RNA polymerase sigma factor</fullName>
    </submittedName>
</protein>
<keyword evidence="3" id="KW-0731">Sigma factor</keyword>
<evidence type="ECO:0000256" key="4">
    <source>
        <dbReference type="ARBA" id="ARBA00023163"/>
    </source>
</evidence>
<evidence type="ECO:0000256" key="2">
    <source>
        <dbReference type="ARBA" id="ARBA00023015"/>
    </source>
</evidence>
<keyword evidence="2" id="KW-0805">Transcription regulation</keyword>
<name>A0ABS5VWQ5_9BACT</name>
<reference evidence="7 8" key="1">
    <citation type="submission" date="2021-05" db="EMBL/GenBank/DDBJ databases">
        <title>A Polyphasic approach of four new species of the genus Ohtaekwangia: Ohtaekwangia histidinii sp. nov., Ohtaekwangia cretensis sp. nov., Ohtaekwangia indiensis sp. nov., Ohtaekwangia reichenbachii sp. nov. from diverse environment.</title>
        <authorList>
            <person name="Octaviana S."/>
        </authorList>
    </citation>
    <scope>NUCLEOTIDE SEQUENCE [LARGE SCALE GENOMIC DNA]</scope>
    <source>
        <strain evidence="7 8">PWU20</strain>
    </source>
</reference>
<dbReference type="RefSeq" id="WP_254155124.1">
    <property type="nucleotide sequence ID" value="NZ_JAHESD010000048.1"/>
</dbReference>
<dbReference type="InterPro" id="IPR013324">
    <property type="entry name" value="RNA_pol_sigma_r3/r4-like"/>
</dbReference>
<dbReference type="InterPro" id="IPR039425">
    <property type="entry name" value="RNA_pol_sigma-70-like"/>
</dbReference>
<evidence type="ECO:0000313" key="7">
    <source>
        <dbReference type="EMBL" id="MBT1705169.1"/>
    </source>
</evidence>
<sequence>MRESLSHDFEEQKHWDAMREGSVASLEWLYNNYAKLLYNYGRKIGTETPELEDAIHDLFVDLWKSRENISSTTSVRFYLYSSLRRRILRNSRGNDLFESRIEGIENALTSADPSAEQTLIDIEARNTQVLRLKKFLNDLSPRQYEALVLKFYDELSYEEIAAILNVNTQSARNLVQRGLEHLRHYLKLTISILFFFFLI</sequence>
<dbReference type="PANTHER" id="PTHR43133:SF46">
    <property type="entry name" value="RNA POLYMERASE SIGMA-70 FACTOR ECF SUBFAMILY"/>
    <property type="match status" value="1"/>
</dbReference>
<organism evidence="7 8">
    <name type="scientific">Chryseosolibacter indicus</name>
    <dbReference type="NCBI Taxonomy" id="2782351"/>
    <lineage>
        <taxon>Bacteria</taxon>
        <taxon>Pseudomonadati</taxon>
        <taxon>Bacteroidota</taxon>
        <taxon>Cytophagia</taxon>
        <taxon>Cytophagales</taxon>
        <taxon>Chryseotaleaceae</taxon>
        <taxon>Chryseosolibacter</taxon>
    </lineage>
</organism>
<dbReference type="InterPro" id="IPR013249">
    <property type="entry name" value="RNA_pol_sigma70_r4_t2"/>
</dbReference>
<evidence type="ECO:0000259" key="6">
    <source>
        <dbReference type="Pfam" id="PF08281"/>
    </source>
</evidence>
<evidence type="ECO:0000256" key="1">
    <source>
        <dbReference type="ARBA" id="ARBA00010641"/>
    </source>
</evidence>
<dbReference type="PANTHER" id="PTHR43133">
    <property type="entry name" value="RNA POLYMERASE ECF-TYPE SIGMA FACTO"/>
    <property type="match status" value="1"/>
</dbReference>